<keyword evidence="2" id="KW-1185">Reference proteome</keyword>
<sequence>MKAFSVFLFVLFILTGCSQNEDQVITSQPSKIRFLSTAKVTYEESKSDTFSIKLVLDKPSKKDEVVELVFKGTASLGQDFQLITPSPLTIKAGETSTLIKFKINKDANAENALENCIITLKPLNGTLVVDNNSSIEFEIAEAPAKSIIGFEFKTLDIEESSEVKVRLKIDKPLTEDVTILLENQTENQYYRQNANSMYCVMPAGKTEATVSLNLMDYRPTKGRNLFYNLKIKSIDNDKIDIDIEKQAIAIRAIDANQGLHLTIEWEGIADIDYYEIIDKQGSRFDWEYTQKGSVSVQNLQEDGLYYLKFKASKPLNKKIPITIIAQNNTTVPTSTVGKYKFDFKDTNDSLALKIYKQGLNYTIIPRDVVIVPPVGIG</sequence>
<organism evidence="1 2">
    <name type="scientific">Flectobacillus longus</name>
    <dbReference type="NCBI Taxonomy" id="2984207"/>
    <lineage>
        <taxon>Bacteria</taxon>
        <taxon>Pseudomonadati</taxon>
        <taxon>Bacteroidota</taxon>
        <taxon>Cytophagia</taxon>
        <taxon>Cytophagales</taxon>
        <taxon>Flectobacillaceae</taxon>
        <taxon>Flectobacillus</taxon>
    </lineage>
</organism>
<dbReference type="PROSITE" id="PS51257">
    <property type="entry name" value="PROKAR_LIPOPROTEIN"/>
    <property type="match status" value="1"/>
</dbReference>
<dbReference type="Gene3D" id="2.60.40.2030">
    <property type="match status" value="1"/>
</dbReference>
<name>A0ABT6YJA0_9BACT</name>
<proteinExistence type="predicted"/>
<comment type="caution">
    <text evidence="1">The sequence shown here is derived from an EMBL/GenBank/DDBJ whole genome shotgun (WGS) entry which is preliminary data.</text>
</comment>
<protein>
    <recommendedName>
        <fullName evidence="3">Calx-beta domain-containing protein</fullName>
    </recommendedName>
</protein>
<evidence type="ECO:0008006" key="3">
    <source>
        <dbReference type="Google" id="ProtNLM"/>
    </source>
</evidence>
<dbReference type="InterPro" id="IPR038081">
    <property type="entry name" value="CalX-like_sf"/>
</dbReference>
<dbReference type="RefSeq" id="WP_283368945.1">
    <property type="nucleotide sequence ID" value="NZ_JASHID010000003.1"/>
</dbReference>
<gene>
    <name evidence="1" type="ORF">QM480_05025</name>
</gene>
<evidence type="ECO:0000313" key="2">
    <source>
        <dbReference type="Proteomes" id="UP001236569"/>
    </source>
</evidence>
<dbReference type="Proteomes" id="UP001236569">
    <property type="component" value="Unassembled WGS sequence"/>
</dbReference>
<dbReference type="EMBL" id="JASHID010000003">
    <property type="protein sequence ID" value="MDI9863674.1"/>
    <property type="molecule type" value="Genomic_DNA"/>
</dbReference>
<reference evidence="1 2" key="1">
    <citation type="submission" date="2023-05" db="EMBL/GenBank/DDBJ databases">
        <title>Novel species of genus Flectobacillus isolated from stream in China.</title>
        <authorList>
            <person name="Lu H."/>
        </authorList>
    </citation>
    <scope>NUCLEOTIDE SEQUENCE [LARGE SCALE GENOMIC DNA]</scope>
    <source>
        <strain evidence="1 2">DC10W</strain>
    </source>
</reference>
<dbReference type="SUPFAM" id="SSF141072">
    <property type="entry name" value="CalX-like"/>
    <property type="match status" value="1"/>
</dbReference>
<evidence type="ECO:0000313" key="1">
    <source>
        <dbReference type="EMBL" id="MDI9863674.1"/>
    </source>
</evidence>
<accession>A0ABT6YJA0</accession>